<gene>
    <name evidence="11" type="ORF">H6G72_12880</name>
</gene>
<keyword evidence="2 9" id="KW-0645">Protease</keyword>
<keyword evidence="6 8" id="KW-0802">TPR repeat</keyword>
<evidence type="ECO:0000313" key="12">
    <source>
        <dbReference type="Proteomes" id="UP000641954"/>
    </source>
</evidence>
<reference evidence="11 12" key="1">
    <citation type="journal article" date="2020" name="ISME J.">
        <title>Comparative genomics reveals insights into cyanobacterial evolution and habitat adaptation.</title>
        <authorList>
            <person name="Chen M.Y."/>
            <person name="Teng W.K."/>
            <person name="Zhao L."/>
            <person name="Hu C.X."/>
            <person name="Zhou Y.K."/>
            <person name="Han B.P."/>
            <person name="Song L.R."/>
            <person name="Shu W.S."/>
        </authorList>
    </citation>
    <scope>NUCLEOTIDE SEQUENCE [LARGE SCALE GENOMIC DNA]</scope>
    <source>
        <strain evidence="11 12">FACHB-1370</strain>
    </source>
</reference>
<keyword evidence="10" id="KW-0472">Membrane</keyword>
<dbReference type="Pfam" id="PF13181">
    <property type="entry name" value="TPR_8"/>
    <property type="match status" value="1"/>
</dbReference>
<dbReference type="PROSITE" id="PS50293">
    <property type="entry name" value="TPR_REGION"/>
    <property type="match status" value="1"/>
</dbReference>
<dbReference type="InterPro" id="IPR013105">
    <property type="entry name" value="TPR_2"/>
</dbReference>
<name>A0ABR8EDK6_9CYAN</name>
<comment type="similarity">
    <text evidence="1 9">Belongs to the peptidase S1B family.</text>
</comment>
<dbReference type="InterPro" id="IPR050498">
    <property type="entry name" value="Ycf3"/>
</dbReference>
<evidence type="ECO:0000256" key="10">
    <source>
        <dbReference type="SAM" id="Phobius"/>
    </source>
</evidence>
<keyword evidence="10" id="KW-1133">Transmembrane helix</keyword>
<dbReference type="InterPro" id="IPR008256">
    <property type="entry name" value="Peptidase_S1B"/>
</dbReference>
<evidence type="ECO:0000256" key="7">
    <source>
        <dbReference type="ARBA" id="ARBA00022825"/>
    </source>
</evidence>
<dbReference type="InterPro" id="IPR019734">
    <property type="entry name" value="TPR_rpt"/>
</dbReference>
<evidence type="ECO:0000313" key="11">
    <source>
        <dbReference type="EMBL" id="MBD2544716.1"/>
    </source>
</evidence>
<keyword evidence="4" id="KW-0677">Repeat</keyword>
<sequence length="499" mass="55876">MIPIMSWRWQKVGLLLGWLVIGGLGGCSLGKSEEKIAKKAKEFTVIIDGCGAGSGAIIKREGNTYSVLTAYHVVEKSWTCLIFTSDQESYQVRGNTIIQPVPNVDLGVLTFTSDKSYPVAKLGNSEKMVEATSVLVVGAPGIIGRIKTRTLLFNWGKIIGRVPQPKDGYSLIYDANTEPGMSGGPVLNNRGEIVGVHGQGDRDENNIKTGWNLGIPIQIFPKEKKNDDDYIGRLITRINWQKIAMLLVTIANWGIIFVIVVRVFVWIYIYTIIHLFPGDYIDRLITLLDWQNIAILLITIANWGIIRLITLLNRQKIAMLLITIAIGGIIFVIVVQVFVLIYIIIYTIIHYNRRVEYKKPEFNSAANSTKSIKTDNKSAADYYNQGLRNYNLKKYDLAIADYNQAIALDPNLAAAYNNRGLAYSDLKKYDLAIADYNKAIALDQNFANAYYNLGLIAEITGDVQTAIKNYEKAAALYQQQGDDIWYQNAMNNLKRLRGD</sequence>
<evidence type="ECO:0000256" key="1">
    <source>
        <dbReference type="ARBA" id="ARBA00008764"/>
    </source>
</evidence>
<evidence type="ECO:0000256" key="6">
    <source>
        <dbReference type="ARBA" id="ARBA00022803"/>
    </source>
</evidence>
<dbReference type="SMART" id="SM00028">
    <property type="entry name" value="TPR"/>
    <property type="match status" value="3"/>
</dbReference>
<organism evidence="11 12">
    <name type="scientific">Planktothricoides raciborskii FACHB-1370</name>
    <dbReference type="NCBI Taxonomy" id="2949576"/>
    <lineage>
        <taxon>Bacteria</taxon>
        <taxon>Bacillati</taxon>
        <taxon>Cyanobacteriota</taxon>
        <taxon>Cyanophyceae</taxon>
        <taxon>Oscillatoriophycideae</taxon>
        <taxon>Oscillatoriales</taxon>
        <taxon>Oscillatoriaceae</taxon>
        <taxon>Planktothricoides</taxon>
    </lineage>
</organism>
<feature type="repeat" description="TPR" evidence="8">
    <location>
        <begin position="379"/>
        <end position="412"/>
    </location>
</feature>
<dbReference type="PANTHER" id="PTHR44858">
    <property type="entry name" value="TETRATRICOPEPTIDE REPEAT PROTEIN 6"/>
    <property type="match status" value="1"/>
</dbReference>
<comment type="caution">
    <text evidence="11">The sequence shown here is derived from an EMBL/GenBank/DDBJ whole genome shotgun (WGS) entry which is preliminary data.</text>
</comment>
<evidence type="ECO:0000256" key="4">
    <source>
        <dbReference type="ARBA" id="ARBA00022737"/>
    </source>
</evidence>
<evidence type="ECO:0000256" key="2">
    <source>
        <dbReference type="ARBA" id="ARBA00022670"/>
    </source>
</evidence>
<dbReference type="PRINTS" id="PR00839">
    <property type="entry name" value="V8PROTEASE"/>
</dbReference>
<dbReference type="Pfam" id="PF07719">
    <property type="entry name" value="TPR_2"/>
    <property type="match status" value="1"/>
</dbReference>
<dbReference type="InterPro" id="IPR043504">
    <property type="entry name" value="Peptidase_S1_PA_chymotrypsin"/>
</dbReference>
<dbReference type="EC" id="3.4.21.-" evidence="9"/>
<dbReference type="Gene3D" id="1.25.40.10">
    <property type="entry name" value="Tetratricopeptide repeat domain"/>
    <property type="match status" value="2"/>
</dbReference>
<protein>
    <recommendedName>
        <fullName evidence="9">Serine protease</fullName>
        <ecNumber evidence="9">3.4.21.-</ecNumber>
    </recommendedName>
</protein>
<dbReference type="PROSITE" id="PS50005">
    <property type="entry name" value="TPR"/>
    <property type="match status" value="3"/>
</dbReference>
<dbReference type="SUPFAM" id="SSF50494">
    <property type="entry name" value="Trypsin-like serine proteases"/>
    <property type="match status" value="1"/>
</dbReference>
<dbReference type="Pfam" id="PF13365">
    <property type="entry name" value="Trypsin_2"/>
    <property type="match status" value="1"/>
</dbReference>
<feature type="transmembrane region" description="Helical" evidence="10">
    <location>
        <begin position="243"/>
        <end position="273"/>
    </location>
</feature>
<dbReference type="SUPFAM" id="SSF48452">
    <property type="entry name" value="TPR-like"/>
    <property type="match status" value="1"/>
</dbReference>
<feature type="repeat" description="TPR" evidence="8">
    <location>
        <begin position="413"/>
        <end position="446"/>
    </location>
</feature>
<feature type="transmembrane region" description="Helical" evidence="10">
    <location>
        <begin position="319"/>
        <end position="349"/>
    </location>
</feature>
<dbReference type="Gene3D" id="2.40.10.10">
    <property type="entry name" value="Trypsin-like serine proteases"/>
    <property type="match status" value="2"/>
</dbReference>
<keyword evidence="7 9" id="KW-0720">Serine protease</keyword>
<keyword evidence="10" id="KW-0812">Transmembrane</keyword>
<keyword evidence="3" id="KW-0732">Signal</keyword>
<feature type="repeat" description="TPR" evidence="8">
    <location>
        <begin position="447"/>
        <end position="480"/>
    </location>
</feature>
<feature type="transmembrane region" description="Helical" evidence="10">
    <location>
        <begin position="293"/>
        <end position="312"/>
    </location>
</feature>
<dbReference type="Proteomes" id="UP000641954">
    <property type="component" value="Unassembled WGS sequence"/>
</dbReference>
<dbReference type="EMBL" id="JACJSK010000015">
    <property type="protein sequence ID" value="MBD2544716.1"/>
    <property type="molecule type" value="Genomic_DNA"/>
</dbReference>
<proteinExistence type="inferred from homology"/>
<evidence type="ECO:0000256" key="9">
    <source>
        <dbReference type="RuleBase" id="RU004296"/>
    </source>
</evidence>
<evidence type="ECO:0000256" key="5">
    <source>
        <dbReference type="ARBA" id="ARBA00022801"/>
    </source>
</evidence>
<dbReference type="InterPro" id="IPR011990">
    <property type="entry name" value="TPR-like_helical_dom_sf"/>
</dbReference>
<keyword evidence="5 9" id="KW-0378">Hydrolase</keyword>
<dbReference type="Pfam" id="PF00515">
    <property type="entry name" value="TPR_1"/>
    <property type="match status" value="1"/>
</dbReference>
<accession>A0ABR8EDK6</accession>
<evidence type="ECO:0000256" key="3">
    <source>
        <dbReference type="ARBA" id="ARBA00022729"/>
    </source>
</evidence>
<dbReference type="PANTHER" id="PTHR44858:SF1">
    <property type="entry name" value="UDP-N-ACETYLGLUCOSAMINE--PEPTIDE N-ACETYLGLUCOSAMINYLTRANSFERASE SPINDLY-RELATED"/>
    <property type="match status" value="1"/>
</dbReference>
<dbReference type="InterPro" id="IPR009003">
    <property type="entry name" value="Peptidase_S1_PA"/>
</dbReference>
<keyword evidence="12" id="KW-1185">Reference proteome</keyword>
<evidence type="ECO:0000256" key="8">
    <source>
        <dbReference type="PROSITE-ProRule" id="PRU00339"/>
    </source>
</evidence>